<evidence type="ECO:0000313" key="2">
    <source>
        <dbReference type="Proteomes" id="UP001432146"/>
    </source>
</evidence>
<dbReference type="GO" id="GO:0003676">
    <property type="term" value="F:nucleic acid binding"/>
    <property type="evidence" value="ECO:0007669"/>
    <property type="project" value="InterPro"/>
</dbReference>
<organism evidence="1 2">
    <name type="scientific">Tetragonisca angustula</name>
    <dbReference type="NCBI Taxonomy" id="166442"/>
    <lineage>
        <taxon>Eukaryota</taxon>
        <taxon>Metazoa</taxon>
        <taxon>Ecdysozoa</taxon>
        <taxon>Arthropoda</taxon>
        <taxon>Hexapoda</taxon>
        <taxon>Insecta</taxon>
        <taxon>Pterygota</taxon>
        <taxon>Neoptera</taxon>
        <taxon>Endopterygota</taxon>
        <taxon>Hymenoptera</taxon>
        <taxon>Apocrita</taxon>
        <taxon>Aculeata</taxon>
        <taxon>Apoidea</taxon>
        <taxon>Anthophila</taxon>
        <taxon>Apidae</taxon>
        <taxon>Tetragonisca</taxon>
    </lineage>
</organism>
<gene>
    <name evidence="1" type="ORF">QLX08_009212</name>
</gene>
<dbReference type="AlphaFoldDB" id="A0AAW0ZGP1"/>
<reference evidence="1 2" key="1">
    <citation type="submission" date="2024-05" db="EMBL/GenBank/DDBJ databases">
        <title>The nuclear and mitochondrial genome assemblies of Tetragonisca angustula (Apidae: Meliponini), a tiny yet remarkable pollinator in the Neotropics.</title>
        <authorList>
            <person name="Ferrari R."/>
            <person name="Ricardo P.C."/>
            <person name="Dias F.C."/>
            <person name="Araujo N.S."/>
            <person name="Soares D.O."/>
            <person name="Zhou Q.-S."/>
            <person name="Zhu C.-D."/>
            <person name="Coutinho L."/>
            <person name="Airas M.C."/>
            <person name="Batista T.M."/>
        </authorList>
    </citation>
    <scope>NUCLEOTIDE SEQUENCE [LARGE SCALE GENOMIC DNA]</scope>
    <source>
        <strain evidence="1">ASF017062</strain>
        <tissue evidence="1">Abdomen</tissue>
    </source>
</reference>
<dbReference type="Gene3D" id="3.30.420.10">
    <property type="entry name" value="Ribonuclease H-like superfamily/Ribonuclease H"/>
    <property type="match status" value="1"/>
</dbReference>
<proteinExistence type="predicted"/>
<evidence type="ECO:0000313" key="1">
    <source>
        <dbReference type="EMBL" id="KAK9296902.1"/>
    </source>
</evidence>
<accession>A0AAW0ZGP1</accession>
<protein>
    <submittedName>
        <fullName evidence="1">Uncharacterized protein</fullName>
    </submittedName>
</protein>
<sequence length="144" mass="16978">MAYNTSVHSTTGFTPFELTFGREANMPSAISLTPKLTQNELFRLWKDRHAEYLTAAKRITNENKKRYKKDQDRKIRLKSLHQIDDLVLLHNDHKTHKLDKEWLGPYKILEIKTPNYLLDIPKAKPLLTHGNRLKPYHFSRDSPQ</sequence>
<name>A0AAW0ZGP1_9HYME</name>
<dbReference type="EMBL" id="JAWNGG020000201">
    <property type="protein sequence ID" value="KAK9296902.1"/>
    <property type="molecule type" value="Genomic_DNA"/>
</dbReference>
<comment type="caution">
    <text evidence="1">The sequence shown here is derived from an EMBL/GenBank/DDBJ whole genome shotgun (WGS) entry which is preliminary data.</text>
</comment>
<keyword evidence="2" id="KW-1185">Reference proteome</keyword>
<dbReference type="InterPro" id="IPR036397">
    <property type="entry name" value="RNaseH_sf"/>
</dbReference>
<dbReference type="Proteomes" id="UP001432146">
    <property type="component" value="Unassembled WGS sequence"/>
</dbReference>